<dbReference type="InterPro" id="IPR000182">
    <property type="entry name" value="GNAT_dom"/>
</dbReference>
<comment type="caution">
    <text evidence="6">The sequence shown here is derived from an EMBL/GenBank/DDBJ whole genome shotgun (WGS) entry which is preliminary data.</text>
</comment>
<dbReference type="Proteomes" id="UP000591131">
    <property type="component" value="Unassembled WGS sequence"/>
</dbReference>
<evidence type="ECO:0000256" key="2">
    <source>
        <dbReference type="ARBA" id="ARBA00022679"/>
    </source>
</evidence>
<dbReference type="InterPro" id="IPR016181">
    <property type="entry name" value="Acyl_CoA_acyltransferase"/>
</dbReference>
<dbReference type="PANTHER" id="PTHR10545:SF29">
    <property type="entry name" value="GH14572P-RELATED"/>
    <property type="match status" value="1"/>
</dbReference>
<dbReference type="SUPFAM" id="SSF55729">
    <property type="entry name" value="Acyl-CoA N-acyltransferases (Nat)"/>
    <property type="match status" value="1"/>
</dbReference>
<evidence type="ECO:0000313" key="6">
    <source>
        <dbReference type="EMBL" id="KAF4658692.1"/>
    </source>
</evidence>
<sequence>MTPSSLVSACSAASLSICVAAGLLALMKRRDHGVRPIRIEKMLSDGRELIIREGKAADSYEVYKMLEKLVLFQKLPGDLKISSYDLYKDFMAGRYRTAIAEVEGSPVGYALFFPNYSTWDGKSVHLEDIYVDEGLRGQGIGRALLEFVAKMAMYRGYKRMDWSAVDWNVAAHGFYEKMGAKRESEWIPFVLDQNGIASLATSSN</sequence>
<feature type="domain" description="N-acetyltransferase" evidence="5">
    <location>
        <begin position="49"/>
        <end position="196"/>
    </location>
</feature>
<dbReference type="Gene3D" id="3.40.630.30">
    <property type="match status" value="1"/>
</dbReference>
<keyword evidence="7" id="KW-1185">Reference proteome</keyword>
<reference evidence="6 7" key="1">
    <citation type="submission" date="2020-04" db="EMBL/GenBank/DDBJ databases">
        <title>Perkinsus chesapeaki whole genome sequence.</title>
        <authorList>
            <person name="Bogema D.R."/>
        </authorList>
    </citation>
    <scope>NUCLEOTIDE SEQUENCE [LARGE SCALE GENOMIC DNA]</scope>
    <source>
        <strain evidence="6">ATCC PRA-425</strain>
    </source>
</reference>
<evidence type="ECO:0000259" key="5">
    <source>
        <dbReference type="PROSITE" id="PS51186"/>
    </source>
</evidence>
<dbReference type="AlphaFoldDB" id="A0A7J6LHD8"/>
<gene>
    <name evidence="6" type="primary">SAT2_1</name>
    <name evidence="6" type="ORF">FOL47_007875</name>
</gene>
<dbReference type="InterPro" id="IPR051016">
    <property type="entry name" value="Diverse_Substrate_AcTransf"/>
</dbReference>
<keyword evidence="4" id="KW-1133">Transmembrane helix</keyword>
<accession>A0A7J6LHD8</accession>
<keyword evidence="2 6" id="KW-0808">Transferase</keyword>
<dbReference type="GO" id="GO:0008080">
    <property type="term" value="F:N-acetyltransferase activity"/>
    <property type="evidence" value="ECO:0007669"/>
    <property type="project" value="UniProtKB-ARBA"/>
</dbReference>
<dbReference type="CDD" id="cd04301">
    <property type="entry name" value="NAT_SF"/>
    <property type="match status" value="1"/>
</dbReference>
<dbReference type="FunFam" id="3.40.630.30:FF:000064">
    <property type="entry name" value="GNAT family acetyltransferase"/>
    <property type="match status" value="1"/>
</dbReference>
<dbReference type="OrthoDB" id="7305308at2759"/>
<dbReference type="PANTHER" id="PTHR10545">
    <property type="entry name" value="DIAMINE N-ACETYLTRANSFERASE"/>
    <property type="match status" value="1"/>
</dbReference>
<evidence type="ECO:0000256" key="1">
    <source>
        <dbReference type="ARBA" id="ARBA00008694"/>
    </source>
</evidence>
<evidence type="ECO:0000256" key="4">
    <source>
        <dbReference type="SAM" id="Phobius"/>
    </source>
</evidence>
<keyword evidence="4" id="KW-0472">Membrane</keyword>
<protein>
    <submittedName>
        <fullName evidence="6">Diamine acetyltransferase 2</fullName>
    </submittedName>
</protein>
<comment type="similarity">
    <text evidence="1">Belongs to the acetyltransferase family.</text>
</comment>
<name>A0A7J6LHD8_PERCH</name>
<organism evidence="6 7">
    <name type="scientific">Perkinsus chesapeaki</name>
    <name type="common">Clam parasite</name>
    <name type="synonym">Perkinsus andrewsi</name>
    <dbReference type="NCBI Taxonomy" id="330153"/>
    <lineage>
        <taxon>Eukaryota</taxon>
        <taxon>Sar</taxon>
        <taxon>Alveolata</taxon>
        <taxon>Perkinsozoa</taxon>
        <taxon>Perkinsea</taxon>
        <taxon>Perkinsida</taxon>
        <taxon>Perkinsidae</taxon>
        <taxon>Perkinsus</taxon>
    </lineage>
</organism>
<proteinExistence type="inferred from homology"/>
<dbReference type="EMBL" id="JAAPAO010000483">
    <property type="protein sequence ID" value="KAF4658692.1"/>
    <property type="molecule type" value="Genomic_DNA"/>
</dbReference>
<keyword evidence="3" id="KW-0012">Acyltransferase</keyword>
<dbReference type="PROSITE" id="PS51186">
    <property type="entry name" value="GNAT"/>
    <property type="match status" value="1"/>
</dbReference>
<keyword evidence="4" id="KW-0812">Transmembrane</keyword>
<evidence type="ECO:0000313" key="7">
    <source>
        <dbReference type="Proteomes" id="UP000591131"/>
    </source>
</evidence>
<feature type="transmembrane region" description="Helical" evidence="4">
    <location>
        <begin position="6"/>
        <end position="26"/>
    </location>
</feature>
<dbReference type="Pfam" id="PF00583">
    <property type="entry name" value="Acetyltransf_1"/>
    <property type="match status" value="1"/>
</dbReference>
<evidence type="ECO:0000256" key="3">
    <source>
        <dbReference type="ARBA" id="ARBA00023315"/>
    </source>
</evidence>